<evidence type="ECO:0008006" key="2">
    <source>
        <dbReference type="Google" id="ProtNLM"/>
    </source>
</evidence>
<reference evidence="1" key="1">
    <citation type="submission" date="2018-05" db="EMBL/GenBank/DDBJ databases">
        <authorList>
            <person name="Lanie J.A."/>
            <person name="Ng W.-L."/>
            <person name="Kazmierczak K.M."/>
            <person name="Andrzejewski T.M."/>
            <person name="Davidsen T.M."/>
            <person name="Wayne K.J."/>
            <person name="Tettelin H."/>
            <person name="Glass J.I."/>
            <person name="Rusch D."/>
            <person name="Podicherti R."/>
            <person name="Tsui H.-C.T."/>
            <person name="Winkler M.E."/>
        </authorList>
    </citation>
    <scope>NUCLEOTIDE SEQUENCE</scope>
</reference>
<proteinExistence type="predicted"/>
<name>A0A382QGF6_9ZZZZ</name>
<dbReference type="SUPFAM" id="SSF82185">
    <property type="entry name" value="Histone H3 K4-specific methyltransferase SET7/9 N-terminal domain"/>
    <property type="match status" value="2"/>
</dbReference>
<dbReference type="Pfam" id="PF07661">
    <property type="entry name" value="MORN_2"/>
    <property type="match status" value="3"/>
</dbReference>
<dbReference type="AlphaFoldDB" id="A0A382QGF6"/>
<dbReference type="Gene3D" id="2.20.110.10">
    <property type="entry name" value="Histone H3 K4-specific methyltransferase SET7/9 N-terminal domain"/>
    <property type="match status" value="2"/>
</dbReference>
<gene>
    <name evidence="1" type="ORF">METZ01_LOCUS336829</name>
</gene>
<dbReference type="InterPro" id="IPR011652">
    <property type="entry name" value="MORN_2"/>
</dbReference>
<accession>A0A382QGF6</accession>
<evidence type="ECO:0000313" key="1">
    <source>
        <dbReference type="EMBL" id="SVC83975.1"/>
    </source>
</evidence>
<dbReference type="EMBL" id="UINC01113988">
    <property type="protein sequence ID" value="SVC83975.1"/>
    <property type="molecule type" value="Genomic_DNA"/>
</dbReference>
<sequence>MTKKPENETFVNYKGEELTNVELYKLGDREEKFGYREEYYPDGQLKCRKKGSFDNRQGVWELFDKQGELVWFGVYPDPEGQIWHEPEAEFSEPAYYLGVRQWRGKLEIGKREGLWEYFDPKGRLEECGKYSQGVKEGLWEFWLDGQLVYKENYKNGITDPYFADEDLEEEFFLEFINHKYFKRYKPSLTFPKENQNYDINEKGEKIWYRFSASYKTVVDDGYSFIEMRDGPYEEYYMQNIFLEIYNKIKKHKSLKFRASYKKGVLNGLCEYFDEEGNLTKTETYKNGKLIEE</sequence>
<protein>
    <recommendedName>
        <fullName evidence="2">MORN repeat protein</fullName>
    </recommendedName>
</protein>
<organism evidence="1">
    <name type="scientific">marine metagenome</name>
    <dbReference type="NCBI Taxonomy" id="408172"/>
    <lineage>
        <taxon>unclassified sequences</taxon>
        <taxon>metagenomes</taxon>
        <taxon>ecological metagenomes</taxon>
    </lineage>
</organism>